<comment type="caution">
    <text evidence="3">The sequence shown here is derived from an EMBL/GenBank/DDBJ whole genome shotgun (WGS) entry which is preliminary data.</text>
</comment>
<feature type="signal peptide" evidence="2">
    <location>
        <begin position="1"/>
        <end position="22"/>
    </location>
</feature>
<protein>
    <recommendedName>
        <fullName evidence="5">Secreted protein</fullName>
    </recommendedName>
</protein>
<keyword evidence="1" id="KW-0812">Transmembrane</keyword>
<evidence type="ECO:0000313" key="3">
    <source>
        <dbReference type="EMBL" id="MCQ8129229.1"/>
    </source>
</evidence>
<evidence type="ECO:0000313" key="4">
    <source>
        <dbReference type="Proteomes" id="UP001524586"/>
    </source>
</evidence>
<keyword evidence="2" id="KW-0732">Signal</keyword>
<gene>
    <name evidence="3" type="ORF">NP596_12270</name>
</gene>
<dbReference type="RefSeq" id="WP_256615653.1">
    <property type="nucleotide sequence ID" value="NZ_JANIBK010000062.1"/>
</dbReference>
<keyword evidence="4" id="KW-1185">Reference proteome</keyword>
<sequence length="194" mass="20234">MKPLFKTLLLMFAGLSSTLAHAAVSAPVFSLTASSATIQVGDQFDIEVLVQDAFINDPTDELLGFGFNTQLSGMGALQFLGSTIDPLFDDVSADLSLDAAGFAFPGWDANAIGASFSLATLHFQALTAGDVLLAIGSDLADLNQGLIFFNQDNSAIDASLNLQVSAVPIPTAAWIFMSGLMALGAVSRRPKAVF</sequence>
<keyword evidence="1" id="KW-0472">Membrane</keyword>
<keyword evidence="1" id="KW-1133">Transmembrane helix</keyword>
<dbReference type="Proteomes" id="UP001524586">
    <property type="component" value="Unassembled WGS sequence"/>
</dbReference>
<proteinExistence type="predicted"/>
<dbReference type="EMBL" id="JANIBK010000062">
    <property type="protein sequence ID" value="MCQ8129229.1"/>
    <property type="molecule type" value="Genomic_DNA"/>
</dbReference>
<feature type="chain" id="PRO_5047018447" description="Secreted protein" evidence="2">
    <location>
        <begin position="23"/>
        <end position="194"/>
    </location>
</feature>
<evidence type="ECO:0008006" key="5">
    <source>
        <dbReference type="Google" id="ProtNLM"/>
    </source>
</evidence>
<reference evidence="3 4" key="1">
    <citation type="submission" date="2022-07" db="EMBL/GenBank/DDBJ databases">
        <title>Methylomonas rivi sp. nov., Methylomonas rosea sp. nov., Methylomonas aureus sp. nov. and Methylomonas subterranea sp. nov., four novel methanotrophs isolated from a freshwater creek and the deep terrestrial subsurface.</title>
        <authorList>
            <person name="Abin C."/>
            <person name="Sankaranarayanan K."/>
            <person name="Garner C."/>
            <person name="Sindelar R."/>
            <person name="Kotary K."/>
            <person name="Garner R."/>
            <person name="Barclay S."/>
            <person name="Lawson P."/>
            <person name="Krumholz L."/>
        </authorList>
    </citation>
    <scope>NUCLEOTIDE SEQUENCE [LARGE SCALE GENOMIC DNA]</scope>
    <source>
        <strain evidence="3 4">WSC-6</strain>
    </source>
</reference>
<evidence type="ECO:0000256" key="2">
    <source>
        <dbReference type="SAM" id="SignalP"/>
    </source>
</evidence>
<feature type="transmembrane region" description="Helical" evidence="1">
    <location>
        <begin position="167"/>
        <end position="186"/>
    </location>
</feature>
<accession>A0ABT1U741</accession>
<evidence type="ECO:0000256" key="1">
    <source>
        <dbReference type="SAM" id="Phobius"/>
    </source>
</evidence>
<name>A0ABT1U741_9GAMM</name>
<organism evidence="3 4">
    <name type="scientific">Methylomonas rivi</name>
    <dbReference type="NCBI Taxonomy" id="2952226"/>
    <lineage>
        <taxon>Bacteria</taxon>
        <taxon>Pseudomonadati</taxon>
        <taxon>Pseudomonadota</taxon>
        <taxon>Gammaproteobacteria</taxon>
        <taxon>Methylococcales</taxon>
        <taxon>Methylococcaceae</taxon>
        <taxon>Methylomonas</taxon>
    </lineage>
</organism>